<feature type="active site" description="Proton donor/acceptor" evidence="4">
    <location>
        <position position="81"/>
    </location>
</feature>
<keyword evidence="5" id="KW-0547">Nucleotide-binding</keyword>
<dbReference type="AlphaFoldDB" id="A0A326U873"/>
<dbReference type="PANTHER" id="PTHR42722">
    <property type="entry name" value="LEUCINE DEHYDROGENASE"/>
    <property type="match status" value="1"/>
</dbReference>
<dbReference type="InterPro" id="IPR006095">
    <property type="entry name" value="Glu/Leu/Phe/Val/Trp_DH"/>
</dbReference>
<dbReference type="PRINTS" id="PR00082">
    <property type="entry name" value="GLFDHDRGNASE"/>
</dbReference>
<keyword evidence="3 5" id="KW-0520">NAD</keyword>
<dbReference type="Pfam" id="PF00208">
    <property type="entry name" value="ELFV_dehydrog"/>
    <property type="match status" value="2"/>
</dbReference>
<accession>A0A326U873</accession>
<dbReference type="PIRSF" id="PIRSF000188">
    <property type="entry name" value="Phe_leu_dh"/>
    <property type="match status" value="1"/>
</dbReference>
<dbReference type="InterPro" id="IPR036291">
    <property type="entry name" value="NAD(P)-bd_dom_sf"/>
</dbReference>
<dbReference type="SMART" id="SM00839">
    <property type="entry name" value="ELFV_dehydrog"/>
    <property type="match status" value="1"/>
</dbReference>
<evidence type="ECO:0000256" key="2">
    <source>
        <dbReference type="ARBA" id="ARBA00023002"/>
    </source>
</evidence>
<dbReference type="Pfam" id="PF02812">
    <property type="entry name" value="ELFV_dehydrog_N"/>
    <property type="match status" value="1"/>
</dbReference>
<evidence type="ECO:0000313" key="9">
    <source>
        <dbReference type="Proteomes" id="UP000248806"/>
    </source>
</evidence>
<sequence>MTSIFQAMEQGDYEHLFFCQEQSTGLKAIIAIHDTTLGPAAGGIRMKPYATEEEAIRDALRLAQAMTYKCAAAGANLGGGKCVVIGDPQRDKSEALLRVLGRFIRRLNGLFITGMDVGTTLEDMDILRQECPYVTIYSEALGGPGDTAAATALGVVSGMRACLKAVYGDERFQGRHVAVQGVGAVGSHVVELLVQAGALVTIADVDEERVRSVATHEQVTVVAPGEIATLPVDIYSPCALGGVLNQTSIPTLRCEIVCGSANNQLQEEQDGELLEQRGILYAPDYIVNAGGVIVGADSLLPGGYKQQRAEAAVRRLYQAVEQVISLAKEQHVSTNRAAALLARKRIEMMKQVRSVANGADAFTR</sequence>
<dbReference type="InterPro" id="IPR006096">
    <property type="entry name" value="Glu/Leu/Phe/Val/Trp_DH_C"/>
</dbReference>
<evidence type="ECO:0000256" key="3">
    <source>
        <dbReference type="ARBA" id="ARBA00023027"/>
    </source>
</evidence>
<protein>
    <submittedName>
        <fullName evidence="8">Leucine dehydrogenase</fullName>
    </submittedName>
</protein>
<evidence type="ECO:0000256" key="5">
    <source>
        <dbReference type="PIRSR" id="PIRSR000188-2"/>
    </source>
</evidence>
<dbReference type="InterPro" id="IPR006097">
    <property type="entry name" value="Glu/Leu/Phe/Val/Trp_DH_dimer"/>
</dbReference>
<dbReference type="EMBL" id="QKUF01000005">
    <property type="protein sequence ID" value="PZW31936.1"/>
    <property type="molecule type" value="Genomic_DNA"/>
</dbReference>
<dbReference type="Gene3D" id="3.40.50.720">
    <property type="entry name" value="NAD(P)-binding Rossmann-like Domain"/>
    <property type="match status" value="1"/>
</dbReference>
<dbReference type="GO" id="GO:0006520">
    <property type="term" value="P:amino acid metabolic process"/>
    <property type="evidence" value="ECO:0007669"/>
    <property type="project" value="InterPro"/>
</dbReference>
<gene>
    <name evidence="8" type="ORF">EI42_01961</name>
</gene>
<comment type="similarity">
    <text evidence="1 6">Belongs to the Glu/Leu/Phe/Val dehydrogenases family.</text>
</comment>
<dbReference type="SUPFAM" id="SSF53223">
    <property type="entry name" value="Aminoacid dehydrogenase-like, N-terminal domain"/>
    <property type="match status" value="1"/>
</dbReference>
<name>A0A326U873_THEHA</name>
<dbReference type="InterPro" id="IPR016211">
    <property type="entry name" value="Glu/Phe/Leu/Val/Trp_DH_bac/arc"/>
</dbReference>
<dbReference type="SUPFAM" id="SSF51735">
    <property type="entry name" value="NAD(P)-binding Rossmann-fold domains"/>
    <property type="match status" value="1"/>
</dbReference>
<proteinExistence type="inferred from homology"/>
<dbReference type="FunFam" id="3.40.50.10860:FF:000010">
    <property type="entry name" value="Leucine dehydrogenase"/>
    <property type="match status" value="1"/>
</dbReference>
<evidence type="ECO:0000256" key="6">
    <source>
        <dbReference type="RuleBase" id="RU004417"/>
    </source>
</evidence>
<dbReference type="OrthoDB" id="9803297at2"/>
<dbReference type="Proteomes" id="UP000248806">
    <property type="component" value="Unassembled WGS sequence"/>
</dbReference>
<keyword evidence="9" id="KW-1185">Reference proteome</keyword>
<dbReference type="Gene3D" id="3.40.50.10860">
    <property type="entry name" value="Leucine Dehydrogenase, chain A, domain 1"/>
    <property type="match status" value="1"/>
</dbReference>
<reference evidence="8 9" key="1">
    <citation type="submission" date="2018-06" db="EMBL/GenBank/DDBJ databases">
        <title>Genomic Encyclopedia of Archaeal and Bacterial Type Strains, Phase II (KMG-II): from individual species to whole genera.</title>
        <authorList>
            <person name="Goeker M."/>
        </authorList>
    </citation>
    <scope>NUCLEOTIDE SEQUENCE [LARGE SCALE GENOMIC DNA]</scope>
    <source>
        <strain evidence="8 9">ATCC BAA-1881</strain>
    </source>
</reference>
<dbReference type="PANTHER" id="PTHR42722:SF1">
    <property type="entry name" value="VALINE DEHYDROGENASE"/>
    <property type="match status" value="1"/>
</dbReference>
<evidence type="ECO:0000256" key="1">
    <source>
        <dbReference type="ARBA" id="ARBA00006382"/>
    </source>
</evidence>
<evidence type="ECO:0000259" key="7">
    <source>
        <dbReference type="SMART" id="SM00839"/>
    </source>
</evidence>
<dbReference type="GO" id="GO:0000166">
    <property type="term" value="F:nucleotide binding"/>
    <property type="evidence" value="ECO:0007669"/>
    <property type="project" value="UniProtKB-KW"/>
</dbReference>
<feature type="domain" description="Glutamate/phenylalanine/leucine/valine/L-tryptophan dehydrogenase C-terminal" evidence="7">
    <location>
        <begin position="145"/>
        <end position="354"/>
    </location>
</feature>
<dbReference type="InterPro" id="IPR046346">
    <property type="entry name" value="Aminoacid_DH-like_N_sf"/>
</dbReference>
<organism evidence="8 9">
    <name type="scientific">Thermosporothrix hazakensis</name>
    <dbReference type="NCBI Taxonomy" id="644383"/>
    <lineage>
        <taxon>Bacteria</taxon>
        <taxon>Bacillati</taxon>
        <taxon>Chloroflexota</taxon>
        <taxon>Ktedonobacteria</taxon>
        <taxon>Ktedonobacterales</taxon>
        <taxon>Thermosporotrichaceae</taxon>
        <taxon>Thermosporothrix</taxon>
    </lineage>
</organism>
<evidence type="ECO:0000313" key="8">
    <source>
        <dbReference type="EMBL" id="PZW31936.1"/>
    </source>
</evidence>
<dbReference type="CDD" id="cd01075">
    <property type="entry name" value="NAD_bind_Leu_Phe_Val_DH"/>
    <property type="match status" value="1"/>
</dbReference>
<comment type="caution">
    <text evidence="8">The sequence shown here is derived from an EMBL/GenBank/DDBJ whole genome shotgun (WGS) entry which is preliminary data.</text>
</comment>
<keyword evidence="2 6" id="KW-0560">Oxidoreductase</keyword>
<evidence type="ECO:0000256" key="4">
    <source>
        <dbReference type="PIRSR" id="PIRSR000188-1"/>
    </source>
</evidence>
<dbReference type="GO" id="GO:0016639">
    <property type="term" value="F:oxidoreductase activity, acting on the CH-NH2 group of donors, NAD or NADP as acceptor"/>
    <property type="evidence" value="ECO:0007669"/>
    <property type="project" value="InterPro"/>
</dbReference>
<dbReference type="RefSeq" id="WP_111321307.1">
    <property type="nucleotide sequence ID" value="NZ_BIFX01000001.1"/>
</dbReference>
<feature type="binding site" evidence="5">
    <location>
        <begin position="181"/>
        <end position="186"/>
    </location>
    <ligand>
        <name>NAD(+)</name>
        <dbReference type="ChEBI" id="CHEBI:57540"/>
    </ligand>
</feature>